<dbReference type="Proteomes" id="UP000182800">
    <property type="component" value="Unassembled WGS sequence"/>
</dbReference>
<evidence type="ECO:0000256" key="9">
    <source>
        <dbReference type="SAM" id="Phobius"/>
    </source>
</evidence>
<evidence type="ECO:0000256" key="1">
    <source>
        <dbReference type="ARBA" id="ARBA00004429"/>
    </source>
</evidence>
<keyword evidence="5 9" id="KW-1133">Transmembrane helix</keyword>
<dbReference type="Proteomes" id="UP000050497">
    <property type="component" value="Unassembled WGS sequence"/>
</dbReference>
<evidence type="ECO:0000256" key="7">
    <source>
        <dbReference type="RuleBase" id="RU369079"/>
    </source>
</evidence>
<keyword evidence="7" id="KW-0813">Transport</keyword>
<comment type="caution">
    <text evidence="11">The sequence shown here is derived from an EMBL/GenBank/DDBJ whole genome shotgun (WGS) entry which is preliminary data.</text>
</comment>
<evidence type="ECO:0000313" key="13">
    <source>
        <dbReference type="Proteomes" id="UP000050497"/>
    </source>
</evidence>
<feature type="transmembrane region" description="Helical" evidence="9">
    <location>
        <begin position="184"/>
        <end position="207"/>
    </location>
</feature>
<dbReference type="PATRIC" id="fig|1653334.4.peg.1712"/>
<dbReference type="GO" id="GO:0005886">
    <property type="term" value="C:plasma membrane"/>
    <property type="evidence" value="ECO:0007669"/>
    <property type="project" value="UniProtKB-SubCell"/>
</dbReference>
<evidence type="ECO:0000256" key="6">
    <source>
        <dbReference type="ARBA" id="ARBA00023136"/>
    </source>
</evidence>
<evidence type="ECO:0000313" key="11">
    <source>
        <dbReference type="EMBL" id="KPQ11854.1"/>
    </source>
</evidence>
<dbReference type="InterPro" id="IPR004681">
    <property type="entry name" value="TRAP_DctM"/>
</dbReference>
<feature type="transmembrane region" description="Helical" evidence="9">
    <location>
        <begin position="348"/>
        <end position="372"/>
    </location>
</feature>
<dbReference type="Pfam" id="PF06808">
    <property type="entry name" value="DctM"/>
    <property type="match status" value="2"/>
</dbReference>
<keyword evidence="2" id="KW-1003">Cell membrane</keyword>
<feature type="transmembrane region" description="Helical" evidence="9">
    <location>
        <begin position="431"/>
        <end position="458"/>
    </location>
</feature>
<feature type="transmembrane region" description="Helical" evidence="9">
    <location>
        <begin position="106"/>
        <end position="136"/>
    </location>
</feature>
<keyword evidence="6 9" id="KW-0472">Membrane</keyword>
<evidence type="ECO:0000256" key="5">
    <source>
        <dbReference type="ARBA" id="ARBA00022989"/>
    </source>
</evidence>
<dbReference type="AlphaFoldDB" id="A0A0P7XWG2"/>
<feature type="transmembrane region" description="Helical" evidence="9">
    <location>
        <begin position="255"/>
        <end position="279"/>
    </location>
</feature>
<evidence type="ECO:0000313" key="14">
    <source>
        <dbReference type="Proteomes" id="UP000182800"/>
    </source>
</evidence>
<proteinExistence type="predicted"/>
<feature type="domain" description="TRAP C4-dicarboxylate transport system permease DctM subunit" evidence="10">
    <location>
        <begin position="287"/>
        <end position="508"/>
    </location>
</feature>
<feature type="transmembrane region" description="Helical" evidence="9">
    <location>
        <begin position="148"/>
        <end position="172"/>
    </location>
</feature>
<keyword evidence="14" id="KW-1185">Reference proteome</keyword>
<reference evidence="11 13" key="1">
    <citation type="submission" date="2015-09" db="EMBL/GenBank/DDBJ databases">
        <title>Identification and resolution of microdiversity through metagenomic sequencing of parallel consortia.</title>
        <authorList>
            <person name="Nelson W.C."/>
            <person name="Romine M.F."/>
            <person name="Lindemann S.R."/>
        </authorList>
    </citation>
    <scope>NUCLEOTIDE SEQUENCE [LARGE SCALE GENOMIC DNA]</scope>
    <source>
        <strain evidence="11">HL-109</strain>
    </source>
</reference>
<feature type="transmembrane region" description="Helical" evidence="9">
    <location>
        <begin position="5"/>
        <end position="23"/>
    </location>
</feature>
<keyword evidence="4 9" id="KW-0812">Transmembrane</keyword>
<evidence type="ECO:0000256" key="8">
    <source>
        <dbReference type="SAM" id="MobiDB-lite"/>
    </source>
</evidence>
<gene>
    <name evidence="12" type="ORF">GA0071312_3202</name>
    <name evidence="11" type="ORF">HLUCCO17_05075</name>
</gene>
<feature type="transmembrane region" description="Helical" evidence="9">
    <location>
        <begin position="318"/>
        <end position="336"/>
    </location>
</feature>
<dbReference type="InterPro" id="IPR010656">
    <property type="entry name" value="DctM"/>
</dbReference>
<sequence length="555" mass="58396">MTAFIIANLAPIMFGSLIAIMILGYPIAFSLAALGLAYAMLGIWLDLFPPGFLQALPDRLFAVLANETLLAIPFFAFMGLVLERSRMAEDLLDTMGQLFGSLRGGLAYAVIVVGALLAAATGVIAAAVIAMGLISLPIMLRYRYDPRLATGVIAASGTLAQIMPPSLVLIVLADQLQRSVGDMYAGALLPALALAGSYALYVFGISLIRPRMAPALPPEARSDETGLVSLIVTLAIATATALIATWALAPHVARAPLVYGGAIGALAALAIALVSRHLLPGLIAPLAERVLLALVPPLALILLVLGAIFVGIATPTEGGALGALGALILAMARRRLDLPLLRSACEGTLQLCSFVIFILIGARVFALTFYGVDGHIWVKDLLLMLPGGVTGFLVFVALLVFALGFFLDFFEIVFILVPLLIVPAQALGVDLIFLGVLLALAFQTSFLTPPFGFALFYLRSVVPAKDGPDPQTGERRQGVDTLAIYRGAFPFVLIQLAMIAIVLAFPQMVTHYQRTGPGLTAGEVEQRLDDLRLPGLEDDGGFGLGAPDFTPPAPP</sequence>
<dbReference type="EMBL" id="LJSX01000005">
    <property type="protein sequence ID" value="KPQ11854.1"/>
    <property type="molecule type" value="Genomic_DNA"/>
</dbReference>
<feature type="transmembrane region" description="Helical" evidence="9">
    <location>
        <begin position="483"/>
        <end position="505"/>
    </location>
</feature>
<feature type="transmembrane region" description="Helical" evidence="9">
    <location>
        <begin position="29"/>
        <end position="48"/>
    </location>
</feature>
<name>A0A0P7XWG2_9HYPH</name>
<dbReference type="PANTHER" id="PTHR33362">
    <property type="entry name" value="SIALIC ACID TRAP TRANSPORTER PERMEASE PROTEIN SIAT-RELATED"/>
    <property type="match status" value="1"/>
</dbReference>
<evidence type="ECO:0000313" key="12">
    <source>
        <dbReference type="EMBL" id="SCC82221.1"/>
    </source>
</evidence>
<feature type="region of interest" description="Disordered" evidence="8">
    <location>
        <begin position="536"/>
        <end position="555"/>
    </location>
</feature>
<feature type="transmembrane region" description="Helical" evidence="9">
    <location>
        <begin position="392"/>
        <end position="419"/>
    </location>
</feature>
<feature type="transmembrane region" description="Helical" evidence="9">
    <location>
        <begin position="227"/>
        <end position="249"/>
    </location>
</feature>
<protein>
    <submittedName>
        <fullName evidence="12">TRAP transporter, DctM subunit</fullName>
    </submittedName>
    <submittedName>
        <fullName evidence="11">TRAP-type transport sytem large permease component</fullName>
    </submittedName>
</protein>
<comment type="function">
    <text evidence="7">Part of the tripartite ATP-independent periplasmic (TRAP) transport system.</text>
</comment>
<evidence type="ECO:0000256" key="3">
    <source>
        <dbReference type="ARBA" id="ARBA00022519"/>
    </source>
</evidence>
<dbReference type="RefSeq" id="WP_074445756.1">
    <property type="nucleotide sequence ID" value="NZ_FMBM01000002.1"/>
</dbReference>
<feature type="transmembrane region" description="Helical" evidence="9">
    <location>
        <begin position="291"/>
        <end position="312"/>
    </location>
</feature>
<dbReference type="PANTHER" id="PTHR33362:SF7">
    <property type="entry name" value="SLL1103 PROTEIN"/>
    <property type="match status" value="1"/>
</dbReference>
<evidence type="ECO:0000256" key="4">
    <source>
        <dbReference type="ARBA" id="ARBA00022692"/>
    </source>
</evidence>
<dbReference type="EMBL" id="FMBM01000002">
    <property type="protein sequence ID" value="SCC82221.1"/>
    <property type="molecule type" value="Genomic_DNA"/>
</dbReference>
<accession>A0A0P7XWG2</accession>
<comment type="subcellular location">
    <subcellularLocation>
        <location evidence="1 7">Cell inner membrane</location>
        <topology evidence="1 7">Multi-pass membrane protein</topology>
    </subcellularLocation>
</comment>
<evidence type="ECO:0000259" key="10">
    <source>
        <dbReference type="Pfam" id="PF06808"/>
    </source>
</evidence>
<keyword evidence="3 7" id="KW-0997">Cell inner membrane</keyword>
<feature type="domain" description="TRAP C4-dicarboxylate transport system permease DctM subunit" evidence="10">
    <location>
        <begin position="14"/>
        <end position="274"/>
    </location>
</feature>
<evidence type="ECO:0000256" key="2">
    <source>
        <dbReference type="ARBA" id="ARBA00022475"/>
    </source>
</evidence>
<feature type="transmembrane region" description="Helical" evidence="9">
    <location>
        <begin position="60"/>
        <end position="82"/>
    </location>
</feature>
<reference evidence="12 14" key="2">
    <citation type="submission" date="2016-08" db="EMBL/GenBank/DDBJ databases">
        <authorList>
            <person name="Varghese N."/>
            <person name="Submissions Spin"/>
        </authorList>
    </citation>
    <scope>NUCLEOTIDE SEQUENCE [LARGE SCALE GENOMIC DNA]</scope>
    <source>
        <strain evidence="12 14">HL-109</strain>
    </source>
</reference>
<organism evidence="11 13">
    <name type="scientific">Saliniramus fredricksonii</name>
    <dbReference type="NCBI Taxonomy" id="1653334"/>
    <lineage>
        <taxon>Bacteria</taxon>
        <taxon>Pseudomonadati</taxon>
        <taxon>Pseudomonadota</taxon>
        <taxon>Alphaproteobacteria</taxon>
        <taxon>Hyphomicrobiales</taxon>
        <taxon>Salinarimonadaceae</taxon>
        <taxon>Saliniramus</taxon>
    </lineage>
</organism>
<dbReference type="OrthoDB" id="7339120at2"/>
<dbReference type="STRING" id="1653334.GA0071312_3202"/>
<dbReference type="GO" id="GO:0022857">
    <property type="term" value="F:transmembrane transporter activity"/>
    <property type="evidence" value="ECO:0007669"/>
    <property type="project" value="UniProtKB-UniRule"/>
</dbReference>